<keyword evidence="2" id="KW-1185">Reference proteome</keyword>
<dbReference type="KEGG" id="hoh:Hoch_1002"/>
<dbReference type="PANTHER" id="PTHR13318:SF105">
    <property type="entry name" value="F-BOX_LRR-REPEAT PROTEIN 3"/>
    <property type="match status" value="1"/>
</dbReference>
<reference evidence="1 2" key="1">
    <citation type="journal article" date="2010" name="Stand. Genomic Sci.">
        <title>Complete genome sequence of Haliangium ochraceum type strain (SMP-2).</title>
        <authorList>
            <consortium name="US DOE Joint Genome Institute (JGI-PGF)"/>
            <person name="Ivanova N."/>
            <person name="Daum C."/>
            <person name="Lang E."/>
            <person name="Abt B."/>
            <person name="Kopitz M."/>
            <person name="Saunders E."/>
            <person name="Lapidus A."/>
            <person name="Lucas S."/>
            <person name="Glavina Del Rio T."/>
            <person name="Nolan M."/>
            <person name="Tice H."/>
            <person name="Copeland A."/>
            <person name="Cheng J.F."/>
            <person name="Chen F."/>
            <person name="Bruce D."/>
            <person name="Goodwin L."/>
            <person name="Pitluck S."/>
            <person name="Mavromatis K."/>
            <person name="Pati A."/>
            <person name="Mikhailova N."/>
            <person name="Chen A."/>
            <person name="Palaniappan K."/>
            <person name="Land M."/>
            <person name="Hauser L."/>
            <person name="Chang Y.J."/>
            <person name="Jeffries C.D."/>
            <person name="Detter J.C."/>
            <person name="Brettin T."/>
            <person name="Rohde M."/>
            <person name="Goker M."/>
            <person name="Bristow J."/>
            <person name="Markowitz V."/>
            <person name="Eisen J.A."/>
            <person name="Hugenholtz P."/>
            <person name="Kyrpides N.C."/>
            <person name="Klenk H.P."/>
        </authorList>
    </citation>
    <scope>NUCLEOTIDE SEQUENCE [LARGE SCALE GENOMIC DNA]</scope>
    <source>
        <strain evidence="2">DSM 14365 / CIP 107738 / JCM 11303 / AJ 13395 / SMP-2</strain>
    </source>
</reference>
<dbReference type="AlphaFoldDB" id="D0LQP2"/>
<gene>
    <name evidence="1" type="ordered locus">Hoch_1002</name>
</gene>
<dbReference type="HOGENOM" id="CLU_445339_0_0_7"/>
<dbReference type="SMART" id="SM00368">
    <property type="entry name" value="LRR_RI"/>
    <property type="match status" value="2"/>
</dbReference>
<organism evidence="1 2">
    <name type="scientific">Haliangium ochraceum (strain DSM 14365 / JCM 11303 / SMP-2)</name>
    <dbReference type="NCBI Taxonomy" id="502025"/>
    <lineage>
        <taxon>Bacteria</taxon>
        <taxon>Pseudomonadati</taxon>
        <taxon>Myxococcota</taxon>
        <taxon>Polyangia</taxon>
        <taxon>Haliangiales</taxon>
        <taxon>Kofleriaceae</taxon>
        <taxon>Haliangium</taxon>
    </lineage>
</organism>
<name>D0LQP2_HALO1</name>
<dbReference type="Proteomes" id="UP000001880">
    <property type="component" value="Chromosome"/>
</dbReference>
<dbReference type="PANTHER" id="PTHR13318">
    <property type="entry name" value="PARTNER OF PAIRED, ISOFORM B-RELATED"/>
    <property type="match status" value="1"/>
</dbReference>
<accession>D0LQP2</accession>
<dbReference type="GO" id="GO:0031146">
    <property type="term" value="P:SCF-dependent proteasomal ubiquitin-dependent protein catabolic process"/>
    <property type="evidence" value="ECO:0007669"/>
    <property type="project" value="TreeGrafter"/>
</dbReference>
<dbReference type="STRING" id="502025.Hoch_1002"/>
<proteinExistence type="predicted"/>
<evidence type="ECO:0000313" key="2">
    <source>
        <dbReference type="Proteomes" id="UP000001880"/>
    </source>
</evidence>
<dbReference type="SUPFAM" id="SSF52047">
    <property type="entry name" value="RNI-like"/>
    <property type="match status" value="1"/>
</dbReference>
<sequence>MPITEPIPWTRDIAGLLNSLRRWAWFGALADGRELDALQALPAAQRPAPEWLLDEPEQQARVPCELIGAIELTREAWDDYAVMRWLEQCPFDAVKHLTIYAPALGERGLGALLERWPGLESVSLRKLAWEQIRPDRLAAGLSSWHLHRPPQALWARWADVLAAAPIASLRLSGVRLEADSARAQAWAQVRGLCFEHCEFAAGALTAWLEAVGRGLDVLDIVGTLDDASAQALHSSAIAPKQLRLFSTSLGEKMLIAMASSGALERVEALSWNLGALGDVGIDALASALSGARSLDLGGASLGDEGCDRLLAAVPGLQQLSLAHAGVSRAGLEMALEHVRMSEIVELDLSGIEGASQVLAASKVDLEALNWLGLRDGAADGPGLAALLARALPRLCLLDVSESELSGLTLDAAIALPSLRYLEARFTQLRLDVPARLFSADALPSLTTLHLDDNRLSDAAADALAGCLAAAPIRSLDLGSSIALRGDAYGRALAAAAGTLVHFVAGHAGREQPGLVDALAGASWPALSDLDLVETMLSAEQWNRLAALECPRLTALSISFYRLEELETLADSTMVAKLRRFRAVPGDDEFEPELLRELFAAGKAHVQRIEFSFL</sequence>
<dbReference type="eggNOG" id="COG4886">
    <property type="taxonomic scope" value="Bacteria"/>
</dbReference>
<dbReference type="GO" id="GO:0019005">
    <property type="term" value="C:SCF ubiquitin ligase complex"/>
    <property type="evidence" value="ECO:0007669"/>
    <property type="project" value="TreeGrafter"/>
</dbReference>
<protein>
    <submittedName>
        <fullName evidence="1">Leucine-rich repeat, ribonuclease inhibitor subtype</fullName>
    </submittedName>
</protein>
<dbReference type="InterPro" id="IPR032675">
    <property type="entry name" value="LRR_dom_sf"/>
</dbReference>
<evidence type="ECO:0000313" key="1">
    <source>
        <dbReference type="EMBL" id="ACY13602.1"/>
    </source>
</evidence>
<dbReference type="EMBL" id="CP001804">
    <property type="protein sequence ID" value="ACY13602.1"/>
    <property type="molecule type" value="Genomic_DNA"/>
</dbReference>
<dbReference type="Gene3D" id="3.80.10.10">
    <property type="entry name" value="Ribonuclease Inhibitor"/>
    <property type="match status" value="2"/>
</dbReference>